<gene>
    <name evidence="2" type="ORF">ES288_A03G123800v1</name>
</gene>
<evidence type="ECO:0000256" key="1">
    <source>
        <dbReference type="SAM" id="MobiDB-lite"/>
    </source>
</evidence>
<evidence type="ECO:0000313" key="3">
    <source>
        <dbReference type="Proteomes" id="UP000323506"/>
    </source>
</evidence>
<keyword evidence="3" id="KW-1185">Reference proteome</keyword>
<dbReference type="GO" id="GO:0003676">
    <property type="term" value="F:nucleic acid binding"/>
    <property type="evidence" value="ECO:0007669"/>
    <property type="project" value="InterPro"/>
</dbReference>
<dbReference type="AlphaFoldDB" id="A0A5D2H345"/>
<protein>
    <recommendedName>
        <fullName evidence="4">RNase H type-1 domain-containing protein</fullName>
    </recommendedName>
</protein>
<dbReference type="Gene3D" id="3.30.420.10">
    <property type="entry name" value="Ribonuclease H-like superfamily/Ribonuclease H"/>
    <property type="match status" value="1"/>
</dbReference>
<dbReference type="InterPro" id="IPR036397">
    <property type="entry name" value="RNaseH_sf"/>
</dbReference>
<sequence>MAEYKGIRVKMTLSHTMHNQRNVEDLPIVKIQFDATFNNREFRSASGLVVRGSMNEYLASKSTIHRNIASPFAQKHMQEILKKKPCFQKIEFKHIQKTKNTRAHNTAKEALQNSERNYLENKEPIHHDMSAAEQWARNSD</sequence>
<proteinExistence type="predicted"/>
<reference evidence="2 3" key="1">
    <citation type="submission" date="2019-06" db="EMBL/GenBank/DDBJ databases">
        <title>WGS assembly of Gossypium darwinii.</title>
        <authorList>
            <person name="Chen Z.J."/>
            <person name="Sreedasyam A."/>
            <person name="Ando A."/>
            <person name="Song Q."/>
            <person name="De L."/>
            <person name="Hulse-Kemp A."/>
            <person name="Ding M."/>
            <person name="Ye W."/>
            <person name="Kirkbride R."/>
            <person name="Jenkins J."/>
            <person name="Plott C."/>
            <person name="Lovell J."/>
            <person name="Lin Y.-M."/>
            <person name="Vaughn R."/>
            <person name="Liu B."/>
            <person name="Li W."/>
            <person name="Simpson S."/>
            <person name="Scheffler B."/>
            <person name="Saski C."/>
            <person name="Grover C."/>
            <person name="Hu G."/>
            <person name="Conover J."/>
            <person name="Carlson J."/>
            <person name="Shu S."/>
            <person name="Boston L."/>
            <person name="Williams M."/>
            <person name="Peterson D."/>
            <person name="Mcgee K."/>
            <person name="Jones D."/>
            <person name="Wendel J."/>
            <person name="Stelly D."/>
            <person name="Grimwood J."/>
            <person name="Schmutz J."/>
        </authorList>
    </citation>
    <scope>NUCLEOTIDE SEQUENCE [LARGE SCALE GENOMIC DNA]</scope>
    <source>
        <strain evidence="2">1808015.09</strain>
    </source>
</reference>
<dbReference type="Proteomes" id="UP000323506">
    <property type="component" value="Chromosome A03"/>
</dbReference>
<feature type="compositionally biased region" description="Basic and acidic residues" evidence="1">
    <location>
        <begin position="117"/>
        <end position="130"/>
    </location>
</feature>
<name>A0A5D2H345_GOSDA</name>
<dbReference type="EMBL" id="CM017690">
    <property type="protein sequence ID" value="TYH24865.1"/>
    <property type="molecule type" value="Genomic_DNA"/>
</dbReference>
<evidence type="ECO:0000313" key="2">
    <source>
        <dbReference type="EMBL" id="TYH24865.1"/>
    </source>
</evidence>
<organism evidence="2 3">
    <name type="scientific">Gossypium darwinii</name>
    <name type="common">Darwin's cotton</name>
    <name type="synonym">Gossypium barbadense var. darwinii</name>
    <dbReference type="NCBI Taxonomy" id="34276"/>
    <lineage>
        <taxon>Eukaryota</taxon>
        <taxon>Viridiplantae</taxon>
        <taxon>Streptophyta</taxon>
        <taxon>Embryophyta</taxon>
        <taxon>Tracheophyta</taxon>
        <taxon>Spermatophyta</taxon>
        <taxon>Magnoliopsida</taxon>
        <taxon>eudicotyledons</taxon>
        <taxon>Gunneridae</taxon>
        <taxon>Pentapetalae</taxon>
        <taxon>rosids</taxon>
        <taxon>malvids</taxon>
        <taxon>Malvales</taxon>
        <taxon>Malvaceae</taxon>
        <taxon>Malvoideae</taxon>
        <taxon>Gossypium</taxon>
    </lineage>
</organism>
<feature type="region of interest" description="Disordered" evidence="1">
    <location>
        <begin position="99"/>
        <end position="140"/>
    </location>
</feature>
<evidence type="ECO:0008006" key="4">
    <source>
        <dbReference type="Google" id="ProtNLM"/>
    </source>
</evidence>
<accession>A0A5D2H345</accession>